<proteinExistence type="predicted"/>
<accession>A0AA49GGR4</accession>
<dbReference type="EMBL" id="CP120682">
    <property type="protein sequence ID" value="WKN34355.1"/>
    <property type="molecule type" value="Genomic_DNA"/>
</dbReference>
<reference evidence="1" key="2">
    <citation type="journal article" date="2024" name="Antonie Van Leeuwenhoek">
        <title>Roseihalotalea indica gen. nov., sp. nov., a halophilic Bacteroidetes from mesopelagic Southwest Indian Ocean with higher carbohydrate metabolic potential.</title>
        <authorList>
            <person name="Chen B."/>
            <person name="Zhang M."/>
            <person name="Lin D."/>
            <person name="Ye J."/>
            <person name="Tang K."/>
        </authorList>
    </citation>
    <scope>NUCLEOTIDE SEQUENCE</scope>
    <source>
        <strain evidence="1">TK19036</strain>
    </source>
</reference>
<organism evidence="1">
    <name type="scientific">Roseihalotalea indica</name>
    <dbReference type="NCBI Taxonomy" id="2867963"/>
    <lineage>
        <taxon>Bacteria</taxon>
        <taxon>Pseudomonadati</taxon>
        <taxon>Bacteroidota</taxon>
        <taxon>Cytophagia</taxon>
        <taxon>Cytophagales</taxon>
        <taxon>Catalimonadaceae</taxon>
        <taxon>Roseihalotalea</taxon>
    </lineage>
</organism>
<name>A0AA49GGR4_9BACT</name>
<reference evidence="1" key="1">
    <citation type="journal article" date="2023" name="Comput. Struct. Biotechnol. J.">
        <title>Discovery of a novel marine Bacteroidetes with a rich repertoire of carbohydrate-active enzymes.</title>
        <authorList>
            <person name="Chen B."/>
            <person name="Liu G."/>
            <person name="Chen Q."/>
            <person name="Wang H."/>
            <person name="Liu L."/>
            <person name="Tang K."/>
        </authorList>
    </citation>
    <scope>NUCLEOTIDE SEQUENCE</scope>
    <source>
        <strain evidence="1">TK19036</strain>
    </source>
</reference>
<evidence type="ECO:0000313" key="1">
    <source>
        <dbReference type="EMBL" id="WKN34355.1"/>
    </source>
</evidence>
<gene>
    <name evidence="1" type="ORF">K4G66_18425</name>
</gene>
<dbReference type="AlphaFoldDB" id="A0AA49GGR4"/>
<protein>
    <submittedName>
        <fullName evidence="1">Uncharacterized protein</fullName>
    </submittedName>
</protein>
<sequence length="233" mass="26900">MKKLLIILFIVICIPILIVVVQLSREGFIKTVTPREKPKIDFNKQCDSDYVIVEMDGVYIKLPREGHIWNVITNGMNYGISDRKHCDINLLKSVTEVGSAGFRLNVIPNKEKFINEFVRHTISRFDENHKETLENGTIKLDNGNTQIYLIHSEILKTYNGDPIFLNCHGREEDRYGPHPILRSCKASYIHPIGLGFSHKIPGRKYSESDFLNVVREKHQRLQSMIVNSPNQRD</sequence>